<comment type="caution">
    <text evidence="1">The sequence shown here is derived from an EMBL/GenBank/DDBJ whole genome shotgun (WGS) entry which is preliminary data.</text>
</comment>
<proteinExistence type="predicted"/>
<gene>
    <name evidence="1" type="ORF">SHERM_15051</name>
</gene>
<name>A0A9N7R4M7_STRHE</name>
<keyword evidence="2" id="KW-1185">Reference proteome</keyword>
<dbReference type="Proteomes" id="UP001153555">
    <property type="component" value="Unassembled WGS sequence"/>
</dbReference>
<organism evidence="1 2">
    <name type="scientific">Striga hermonthica</name>
    <name type="common">Purple witchweed</name>
    <name type="synonym">Buchnera hermonthica</name>
    <dbReference type="NCBI Taxonomy" id="68872"/>
    <lineage>
        <taxon>Eukaryota</taxon>
        <taxon>Viridiplantae</taxon>
        <taxon>Streptophyta</taxon>
        <taxon>Embryophyta</taxon>
        <taxon>Tracheophyta</taxon>
        <taxon>Spermatophyta</taxon>
        <taxon>Magnoliopsida</taxon>
        <taxon>eudicotyledons</taxon>
        <taxon>Gunneridae</taxon>
        <taxon>Pentapetalae</taxon>
        <taxon>asterids</taxon>
        <taxon>lamiids</taxon>
        <taxon>Lamiales</taxon>
        <taxon>Orobanchaceae</taxon>
        <taxon>Buchnereae</taxon>
        <taxon>Striga</taxon>
    </lineage>
</organism>
<dbReference type="AlphaFoldDB" id="A0A9N7R4M7"/>
<feature type="non-terminal residue" evidence="1">
    <location>
        <position position="97"/>
    </location>
</feature>
<accession>A0A9N7R4M7</accession>
<protein>
    <submittedName>
        <fullName evidence="1">Uncharacterized protein</fullName>
    </submittedName>
</protein>
<sequence length="97" mass="10312">ARQLKNTASRAYHARKRHARAMVEVRALERSARETGEDRLHADVRAVCTACMRGVGGQDVRSAGLMGARAERSGTGEARAADEATCLEACGKAGDAE</sequence>
<evidence type="ECO:0000313" key="1">
    <source>
        <dbReference type="EMBL" id="CAA0814787.1"/>
    </source>
</evidence>
<reference evidence="1" key="1">
    <citation type="submission" date="2019-12" db="EMBL/GenBank/DDBJ databases">
        <authorList>
            <person name="Scholes J."/>
        </authorList>
    </citation>
    <scope>NUCLEOTIDE SEQUENCE</scope>
</reference>
<dbReference type="EMBL" id="CACSLK010012206">
    <property type="protein sequence ID" value="CAA0814787.1"/>
    <property type="molecule type" value="Genomic_DNA"/>
</dbReference>
<evidence type="ECO:0000313" key="2">
    <source>
        <dbReference type="Proteomes" id="UP001153555"/>
    </source>
</evidence>
<feature type="non-terminal residue" evidence="1">
    <location>
        <position position="1"/>
    </location>
</feature>